<organism evidence="1 2">
    <name type="scientific">Novipirellula rosea</name>
    <dbReference type="NCBI Taxonomy" id="1031540"/>
    <lineage>
        <taxon>Bacteria</taxon>
        <taxon>Pseudomonadati</taxon>
        <taxon>Planctomycetota</taxon>
        <taxon>Planctomycetia</taxon>
        <taxon>Pirellulales</taxon>
        <taxon>Pirellulaceae</taxon>
        <taxon>Novipirellula</taxon>
    </lineage>
</organism>
<sequence>MGFLIGGQDARHVFWLDADHADLGEQSDSGDAHEVPRGCFDRTSPARGSKDEHFHKFILKARYAPTKAIR</sequence>
<protein>
    <submittedName>
        <fullName evidence="1">Uncharacterized protein</fullName>
    </submittedName>
</protein>
<proteinExistence type="predicted"/>
<evidence type="ECO:0000313" key="1">
    <source>
        <dbReference type="EMBL" id="GAA4447239.1"/>
    </source>
</evidence>
<name>A0ABP8MA91_9BACT</name>
<dbReference type="EMBL" id="BAABGA010000011">
    <property type="protein sequence ID" value="GAA4447239.1"/>
    <property type="molecule type" value="Genomic_DNA"/>
</dbReference>
<dbReference type="Proteomes" id="UP001500840">
    <property type="component" value="Unassembled WGS sequence"/>
</dbReference>
<gene>
    <name evidence="1" type="ORF">GCM10023156_09000</name>
</gene>
<evidence type="ECO:0000313" key="2">
    <source>
        <dbReference type="Proteomes" id="UP001500840"/>
    </source>
</evidence>
<accession>A0ABP8MA91</accession>
<comment type="caution">
    <text evidence="1">The sequence shown here is derived from an EMBL/GenBank/DDBJ whole genome shotgun (WGS) entry which is preliminary data.</text>
</comment>
<keyword evidence="2" id="KW-1185">Reference proteome</keyword>
<reference evidence="2" key="1">
    <citation type="journal article" date="2019" name="Int. J. Syst. Evol. Microbiol.">
        <title>The Global Catalogue of Microorganisms (GCM) 10K type strain sequencing project: providing services to taxonomists for standard genome sequencing and annotation.</title>
        <authorList>
            <consortium name="The Broad Institute Genomics Platform"/>
            <consortium name="The Broad Institute Genome Sequencing Center for Infectious Disease"/>
            <person name="Wu L."/>
            <person name="Ma J."/>
        </authorList>
    </citation>
    <scope>NUCLEOTIDE SEQUENCE [LARGE SCALE GENOMIC DNA]</scope>
    <source>
        <strain evidence="2">JCM 17759</strain>
    </source>
</reference>